<evidence type="ECO:0000313" key="2">
    <source>
        <dbReference type="EMBL" id="KAK7057091.1"/>
    </source>
</evidence>
<comment type="caution">
    <text evidence="2">The sequence shown here is derived from an EMBL/GenBank/DDBJ whole genome shotgun (WGS) entry which is preliminary data.</text>
</comment>
<dbReference type="Proteomes" id="UP001362999">
    <property type="component" value="Unassembled WGS sequence"/>
</dbReference>
<evidence type="ECO:0000256" key="1">
    <source>
        <dbReference type="SAM" id="MobiDB-lite"/>
    </source>
</evidence>
<proteinExistence type="predicted"/>
<sequence length="272" mass="30778">MQLKGLSGPWSNPGGSRITMKDYRDYKLYLAKARTLGVKFLNATVEADLWGEPKKYTFYYRDPWEWILSLVTDPGLARVSQWQSRRLYYCENGEMERYVHEPFTADRWHEVDSELPAANPLMHCWLPLHIWLDKGLVTSHVKMFPIVLRALWLPSEIRNASGPKHRRALAATRPPRLSVAKSTTKPVEVVAGGTAKLKVGVAGGFKIKLPPPKAVVQMPITLADYEEPKNKAPKSKQVPGVGQKKQRKAPQAEKDSGDAQTRRTSKRLNPQN</sequence>
<name>A0AAW0E0F9_9AGAR</name>
<organism evidence="2 3">
    <name type="scientific">Favolaschia claudopus</name>
    <dbReference type="NCBI Taxonomy" id="2862362"/>
    <lineage>
        <taxon>Eukaryota</taxon>
        <taxon>Fungi</taxon>
        <taxon>Dikarya</taxon>
        <taxon>Basidiomycota</taxon>
        <taxon>Agaricomycotina</taxon>
        <taxon>Agaricomycetes</taxon>
        <taxon>Agaricomycetidae</taxon>
        <taxon>Agaricales</taxon>
        <taxon>Marasmiineae</taxon>
        <taxon>Mycenaceae</taxon>
        <taxon>Favolaschia</taxon>
    </lineage>
</organism>
<evidence type="ECO:0000313" key="3">
    <source>
        <dbReference type="Proteomes" id="UP001362999"/>
    </source>
</evidence>
<dbReference type="EMBL" id="JAWWNJ010000004">
    <property type="protein sequence ID" value="KAK7057091.1"/>
    <property type="molecule type" value="Genomic_DNA"/>
</dbReference>
<dbReference type="InterPro" id="IPR041078">
    <property type="entry name" value="Plavaka"/>
</dbReference>
<feature type="region of interest" description="Disordered" evidence="1">
    <location>
        <begin position="224"/>
        <end position="272"/>
    </location>
</feature>
<reference evidence="2 3" key="1">
    <citation type="journal article" date="2024" name="J Genomics">
        <title>Draft genome sequencing and assembly of Favolaschia claudopus CIRM-BRFM 2984 isolated from oak limbs.</title>
        <authorList>
            <person name="Navarro D."/>
            <person name="Drula E."/>
            <person name="Chaduli D."/>
            <person name="Cazenave R."/>
            <person name="Ahrendt S."/>
            <person name="Wang J."/>
            <person name="Lipzen A."/>
            <person name="Daum C."/>
            <person name="Barry K."/>
            <person name="Grigoriev I.V."/>
            <person name="Favel A."/>
            <person name="Rosso M.N."/>
            <person name="Martin F."/>
        </authorList>
    </citation>
    <scope>NUCLEOTIDE SEQUENCE [LARGE SCALE GENOMIC DNA]</scope>
    <source>
        <strain evidence="2 3">CIRM-BRFM 2984</strain>
    </source>
</reference>
<keyword evidence="3" id="KW-1185">Reference proteome</keyword>
<accession>A0AAW0E0F9</accession>
<gene>
    <name evidence="2" type="ORF">R3P38DRAFT_3252273</name>
</gene>
<protein>
    <submittedName>
        <fullName evidence="2">Uncharacterized protein</fullName>
    </submittedName>
</protein>
<dbReference type="Pfam" id="PF18759">
    <property type="entry name" value="Plavaka"/>
    <property type="match status" value="1"/>
</dbReference>
<feature type="compositionally biased region" description="Basic and acidic residues" evidence="1">
    <location>
        <begin position="250"/>
        <end position="261"/>
    </location>
</feature>
<dbReference type="AlphaFoldDB" id="A0AAW0E0F9"/>